<dbReference type="EMBL" id="WTVS01000062">
    <property type="protein sequence ID" value="NMG00060.1"/>
    <property type="molecule type" value="Genomic_DNA"/>
</dbReference>
<protein>
    <submittedName>
        <fullName evidence="2">Uncharacterized protein</fullName>
    </submittedName>
</protein>
<keyword evidence="1" id="KW-0732">Signal</keyword>
<dbReference type="Proteomes" id="UP000634522">
    <property type="component" value="Unassembled WGS sequence"/>
</dbReference>
<feature type="signal peptide" evidence="1">
    <location>
        <begin position="1"/>
        <end position="27"/>
    </location>
</feature>
<name>A0ABX1NL64_9RHOO</name>
<keyword evidence="3" id="KW-1185">Reference proteome</keyword>
<evidence type="ECO:0000256" key="1">
    <source>
        <dbReference type="SAM" id="SignalP"/>
    </source>
</evidence>
<accession>A0ABX1NL64</accession>
<sequence length="123" mass="12185">MGFIARHAITGALLTTLCAFGAGPAAASHYTGSCSTELNAVETAIDDAVFLGKKAGTDESNLDAKLDAAAAKIALQKHSDAIDKLENISDTATALAGAPKPKLDDATGINGAVSAAITCVGGL</sequence>
<organism evidence="2 3">
    <name type="scientific">Aromatoleum toluolicum</name>
    <dbReference type="NCBI Taxonomy" id="90060"/>
    <lineage>
        <taxon>Bacteria</taxon>
        <taxon>Pseudomonadati</taxon>
        <taxon>Pseudomonadota</taxon>
        <taxon>Betaproteobacteria</taxon>
        <taxon>Rhodocyclales</taxon>
        <taxon>Rhodocyclaceae</taxon>
        <taxon>Aromatoleum</taxon>
    </lineage>
</organism>
<evidence type="ECO:0000313" key="3">
    <source>
        <dbReference type="Proteomes" id="UP000634522"/>
    </source>
</evidence>
<reference evidence="2 3" key="1">
    <citation type="submission" date="2019-12" db="EMBL/GenBank/DDBJ databases">
        <title>Comparative genomics gives insights into the taxonomy of the Azoarcus-Aromatoleum group and reveals separate origins of nif in the plant-associated Azoarcus and non-plant-associated Aromatoleum sub-groups.</title>
        <authorList>
            <person name="Lafos M."/>
            <person name="Maluk M."/>
            <person name="Batista M."/>
            <person name="Junghare M."/>
            <person name="Carmona M."/>
            <person name="Faoro H."/>
            <person name="Cruz L.M."/>
            <person name="Battistoni F."/>
            <person name="De Souza E."/>
            <person name="Pedrosa F."/>
            <person name="Chen W.-M."/>
            <person name="Poole P.S."/>
            <person name="Dixon R.A."/>
            <person name="James E.K."/>
        </authorList>
    </citation>
    <scope>NUCLEOTIDE SEQUENCE [LARGE SCALE GENOMIC DNA]</scope>
    <source>
        <strain evidence="2 3">T</strain>
    </source>
</reference>
<evidence type="ECO:0000313" key="2">
    <source>
        <dbReference type="EMBL" id="NMG00060.1"/>
    </source>
</evidence>
<feature type="chain" id="PRO_5045735842" evidence="1">
    <location>
        <begin position="28"/>
        <end position="123"/>
    </location>
</feature>
<comment type="caution">
    <text evidence="2">The sequence shown here is derived from an EMBL/GenBank/DDBJ whole genome shotgun (WGS) entry which is preliminary data.</text>
</comment>
<dbReference type="RefSeq" id="WP_169142592.1">
    <property type="nucleotide sequence ID" value="NZ_WTVS01000062.1"/>
</dbReference>
<gene>
    <name evidence="2" type="ORF">GPA27_22025</name>
</gene>
<proteinExistence type="predicted"/>